<reference evidence="3 4" key="1">
    <citation type="submission" date="2015-01" db="EMBL/GenBank/DDBJ databases">
        <title>Lactococcus lactis subsp.lactis JCM 5805 whole genome shotgun sequence.</title>
        <authorList>
            <person name="Fujii T."/>
            <person name="Tomita Y."/>
            <person name="Ikushima S."/>
            <person name="Fujiwara D."/>
        </authorList>
    </citation>
    <scope>NUCLEOTIDE SEQUENCE [LARGE SCALE GENOMIC DNA]</scope>
    <source>
        <strain evidence="3 4">JCM 5805</strain>
    </source>
</reference>
<feature type="region of interest" description="Disordered" evidence="1">
    <location>
        <begin position="1"/>
        <end position="39"/>
    </location>
</feature>
<feature type="transmembrane region" description="Helical" evidence="2">
    <location>
        <begin position="154"/>
        <end position="174"/>
    </location>
</feature>
<feature type="transmembrane region" description="Helical" evidence="2">
    <location>
        <begin position="323"/>
        <end position="346"/>
    </location>
</feature>
<feature type="transmembrane region" description="Helical" evidence="2">
    <location>
        <begin position="80"/>
        <end position="100"/>
    </location>
</feature>
<feature type="transmembrane region" description="Helical" evidence="2">
    <location>
        <begin position="358"/>
        <end position="379"/>
    </location>
</feature>
<evidence type="ECO:0000313" key="3">
    <source>
        <dbReference type="EMBL" id="GAM81722.1"/>
    </source>
</evidence>
<evidence type="ECO:0000256" key="2">
    <source>
        <dbReference type="SAM" id="Phobius"/>
    </source>
</evidence>
<organism evidence="3 4">
    <name type="scientific">Lactococcus lactis subsp. lactis</name>
    <name type="common">Streptococcus lactis</name>
    <dbReference type="NCBI Taxonomy" id="1360"/>
    <lineage>
        <taxon>Bacteria</taxon>
        <taxon>Bacillati</taxon>
        <taxon>Bacillota</taxon>
        <taxon>Bacilli</taxon>
        <taxon>Lactobacillales</taxon>
        <taxon>Streptococcaceae</taxon>
        <taxon>Lactococcus</taxon>
    </lineage>
</organism>
<name>A0A0B8QXB7_LACLL</name>
<feature type="transmembrane region" description="Helical" evidence="2">
    <location>
        <begin position="180"/>
        <end position="199"/>
    </location>
</feature>
<evidence type="ECO:0000256" key="1">
    <source>
        <dbReference type="SAM" id="MobiDB-lite"/>
    </source>
</evidence>
<evidence type="ECO:0000313" key="4">
    <source>
        <dbReference type="Proteomes" id="UP000031847"/>
    </source>
</evidence>
<dbReference type="AlphaFoldDB" id="A0A0B8QXB7"/>
<accession>A0A0B8QXB7</accession>
<feature type="transmembrane region" description="Helical" evidence="2">
    <location>
        <begin position="236"/>
        <end position="263"/>
    </location>
</feature>
<gene>
    <name evidence="3" type="ORF">JCM5805K_2847</name>
</gene>
<dbReference type="EMBL" id="BBSI01000040">
    <property type="protein sequence ID" value="GAM81722.1"/>
    <property type="molecule type" value="Genomic_DNA"/>
</dbReference>
<feature type="transmembrane region" description="Helical" evidence="2">
    <location>
        <begin position="415"/>
        <end position="435"/>
    </location>
</feature>
<keyword evidence="2" id="KW-0472">Membrane</keyword>
<proteinExistence type="predicted"/>
<comment type="caution">
    <text evidence="3">The sequence shown here is derived from an EMBL/GenBank/DDBJ whole genome shotgun (WGS) entry which is preliminary data.</text>
</comment>
<keyword evidence="2" id="KW-0812">Transmembrane</keyword>
<sequence length="542" mass="60092">MFIKKISAKETSEDVMSNEYRSRSSRRERRSSRWANKDSDVVEAAANQAIRHLEEEPEGQNVERTSRQKLTHEKTLRIPLAVYGLLTGLSVLLALTFYAFPLWKPVATASQSQNLYSGFAMHHGLVPFNDFYGTGGTVFYLINWLGNIGGTTWLLWLFEIIALLISGILVYRLVGQQTKNQTASLTVSVFTLVIIAGLARGGDSPTLFALPFALWAARFLSSYFQDSSTDRGFIRFGMAAAFALVISPIMSVFFILSAIALIIHNVGSRKIGRGFYQMLATILGVLLVGYSVAYYSLEEQTIYTSIEQSILIPFTHFGPSGDLLLTLAKALVLTLIFGIVAGFVQGIVQLKKGGPARVWYVMMLIGIVGLTTMIVFAQTFDSSNLLAVLPFTIVFAGLGLTDSDQILLKYLQNRLFAPILAILFVIFTPISYHFMNRTIASEEQSVAQYIKANATGSDRVYVVADGKNINNLTKTISTLDNVPANYPIKFTQSYDLKVGKLSDKFVVLQASEKAPASLKKVLDKDYKVTNYAGKYFQVYKKK</sequence>
<keyword evidence="2" id="KW-1133">Transmembrane helix</keyword>
<dbReference type="Proteomes" id="UP000031847">
    <property type="component" value="Unassembled WGS sequence"/>
</dbReference>
<feature type="transmembrane region" description="Helical" evidence="2">
    <location>
        <begin position="275"/>
        <end position="297"/>
    </location>
</feature>
<feature type="compositionally biased region" description="Basic residues" evidence="1">
    <location>
        <begin position="23"/>
        <end position="32"/>
    </location>
</feature>
<protein>
    <submittedName>
        <fullName evidence="3">Deoxyxylulose-5-phosphate synthase</fullName>
    </submittedName>
</protein>